<accession>A0A7W2HGI9</accession>
<keyword evidence="2" id="KW-1185">Reference proteome</keyword>
<sequence>MTRPRLIVCDEPAAALAPSTQARVPDPFVALRQRAAVARHVSHHVSVRFHRDAHGTGPAGEIASTP</sequence>
<dbReference type="Proteomes" id="UP000586976">
    <property type="component" value="Unassembled WGS sequence"/>
</dbReference>
<name>A0A7W2HGI9_9ACTN</name>
<dbReference type="InterPro" id="IPR027417">
    <property type="entry name" value="P-loop_NTPase"/>
</dbReference>
<gene>
    <name evidence="1" type="ORF">H1V43_16760</name>
</gene>
<dbReference type="RefSeq" id="WP_181864773.1">
    <property type="nucleotide sequence ID" value="NZ_JACEQY010000017.1"/>
</dbReference>
<dbReference type="SUPFAM" id="SSF52540">
    <property type="entry name" value="P-loop containing nucleoside triphosphate hydrolases"/>
    <property type="match status" value="1"/>
</dbReference>
<reference evidence="1 2" key="1">
    <citation type="submission" date="2020-07" db="EMBL/GenBank/DDBJ databases">
        <title>Streptomyces isolated from Indian soil.</title>
        <authorList>
            <person name="Mandal S."/>
            <person name="Maiti P.K."/>
        </authorList>
    </citation>
    <scope>NUCLEOTIDE SEQUENCE [LARGE SCALE GENOMIC DNA]</scope>
    <source>
        <strain evidence="1 2">PSKA54</strain>
    </source>
</reference>
<protein>
    <submittedName>
        <fullName evidence="1">Uncharacterized protein</fullName>
    </submittedName>
</protein>
<evidence type="ECO:0000313" key="1">
    <source>
        <dbReference type="EMBL" id="MBA4863012.1"/>
    </source>
</evidence>
<organism evidence="1 2">
    <name type="scientific">Streptomyces himalayensis subsp. aureolus</name>
    <dbReference type="NCBI Taxonomy" id="2758039"/>
    <lineage>
        <taxon>Bacteria</taxon>
        <taxon>Bacillati</taxon>
        <taxon>Actinomycetota</taxon>
        <taxon>Actinomycetes</taxon>
        <taxon>Kitasatosporales</taxon>
        <taxon>Streptomycetaceae</taxon>
        <taxon>Streptomyces</taxon>
        <taxon>Streptomyces himalayensis</taxon>
    </lineage>
</organism>
<evidence type="ECO:0000313" key="2">
    <source>
        <dbReference type="Proteomes" id="UP000586976"/>
    </source>
</evidence>
<dbReference type="AlphaFoldDB" id="A0A7W2HGI9"/>
<proteinExistence type="predicted"/>
<dbReference type="EMBL" id="JACEQY010000017">
    <property type="protein sequence ID" value="MBA4863012.1"/>
    <property type="molecule type" value="Genomic_DNA"/>
</dbReference>
<comment type="caution">
    <text evidence="1">The sequence shown here is derived from an EMBL/GenBank/DDBJ whole genome shotgun (WGS) entry which is preliminary data.</text>
</comment>